<evidence type="ECO:0000256" key="8">
    <source>
        <dbReference type="SAM" id="MobiDB-lite"/>
    </source>
</evidence>
<dbReference type="PRINTS" id="PR00370">
    <property type="entry name" value="FMOXYGENASE"/>
</dbReference>
<name>A0AAD5MA61_PYTIN</name>
<feature type="compositionally biased region" description="Basic and acidic residues" evidence="8">
    <location>
        <begin position="350"/>
        <end position="363"/>
    </location>
</feature>
<evidence type="ECO:0000256" key="1">
    <source>
        <dbReference type="ARBA" id="ARBA00001974"/>
    </source>
</evidence>
<dbReference type="GO" id="GO:0050660">
    <property type="term" value="F:flavin adenine dinucleotide binding"/>
    <property type="evidence" value="ECO:0007669"/>
    <property type="project" value="InterPro"/>
</dbReference>
<proteinExistence type="inferred from homology"/>
<dbReference type="PANTHER" id="PTHR23023">
    <property type="entry name" value="DIMETHYLANILINE MONOOXYGENASE"/>
    <property type="match status" value="1"/>
</dbReference>
<evidence type="ECO:0000313" key="10">
    <source>
        <dbReference type="EMBL" id="KAJ0408348.1"/>
    </source>
</evidence>
<dbReference type="InterPro" id="IPR020946">
    <property type="entry name" value="Flavin_mOase-like"/>
</dbReference>
<feature type="compositionally biased region" description="Low complexity" evidence="8">
    <location>
        <begin position="329"/>
        <end position="342"/>
    </location>
</feature>
<dbReference type="InterPro" id="IPR036188">
    <property type="entry name" value="FAD/NAD-bd_sf"/>
</dbReference>
<feature type="compositionally biased region" description="Basic and acidic residues" evidence="8">
    <location>
        <begin position="461"/>
        <end position="478"/>
    </location>
</feature>
<dbReference type="Gene3D" id="3.50.50.60">
    <property type="entry name" value="FAD/NAD(P)-binding domain"/>
    <property type="match status" value="3"/>
</dbReference>
<organism evidence="10 11">
    <name type="scientific">Pythium insidiosum</name>
    <name type="common">Pythiosis disease agent</name>
    <dbReference type="NCBI Taxonomy" id="114742"/>
    <lineage>
        <taxon>Eukaryota</taxon>
        <taxon>Sar</taxon>
        <taxon>Stramenopiles</taxon>
        <taxon>Oomycota</taxon>
        <taxon>Peronosporomycetes</taxon>
        <taxon>Pythiales</taxon>
        <taxon>Pythiaceae</taxon>
        <taxon>Pythium</taxon>
    </lineage>
</organism>
<evidence type="ECO:0000259" key="9">
    <source>
        <dbReference type="Pfam" id="PF06047"/>
    </source>
</evidence>
<dbReference type="GO" id="GO:0004499">
    <property type="term" value="F:N,N-dimethylaniline monooxygenase activity"/>
    <property type="evidence" value="ECO:0007669"/>
    <property type="project" value="InterPro"/>
</dbReference>
<keyword evidence="5" id="KW-0521">NADP</keyword>
<dbReference type="GO" id="GO:0003682">
    <property type="term" value="F:chromatin binding"/>
    <property type="evidence" value="ECO:0007669"/>
    <property type="project" value="InterPro"/>
</dbReference>
<dbReference type="GO" id="GO:0050661">
    <property type="term" value="F:NADP binding"/>
    <property type="evidence" value="ECO:0007669"/>
    <property type="project" value="InterPro"/>
</dbReference>
<feature type="region of interest" description="Disordered" evidence="8">
    <location>
        <begin position="258"/>
        <end position="283"/>
    </location>
</feature>
<dbReference type="InterPro" id="IPR050346">
    <property type="entry name" value="FMO-like"/>
</dbReference>
<reference evidence="10" key="1">
    <citation type="submission" date="2021-12" db="EMBL/GenBank/DDBJ databases">
        <title>Prjna785345.</title>
        <authorList>
            <person name="Rujirawat T."/>
            <person name="Krajaejun T."/>
        </authorList>
    </citation>
    <scope>NUCLEOTIDE SEQUENCE</scope>
    <source>
        <strain evidence="10">Pi057C3</strain>
    </source>
</reference>
<sequence>MKAANMATSAWATTAVTAAAALAVAVPLVYLKYQHSAKAQEREEALKLIRKVELIVGEVTVRLMHVENQVEDLLANDGAADSANDDDAPREEASSTLNSYYHFDSQGNKLKTKWDSYDVDAELEKLDREDGMPSPTVTPAQKKNKKAGPSATTMTKSKLLTTLGGLEHEYEAVLEFLDGVRGDDVVRETRKALVTRITSEHFARIDSLRSQLNKCRQALGVQLSIAIARPQARDDAAAGALPVSLAASLARAPPLSVEIRPSSKHHGRPFHRNRFSNADTNEFFEERKRERDAIQFSIWADIPSPPPPSKEAKPKMEDAKRPPSKRRSPSPAAASSDSSSSDSDSESDSGSDRESSGSESDRGRGRKRGASKSKRRRSSSKKKSKKSKSSSRRKSSSSRRKHKKKGSRSSDKHRRRRRRDSTSSSSAESDSSSDESDARSAASSGAKKRSRANSLDDVDEIDRLEAEKFKQAVQRDRADGEEDEDEEIGPKPLVDASAATNAALNYGKALRPGEGEAIAQYVQKNMRIPRRGEVGWSGQEIENLETLGYVMSGSRHKRMNAVRLRKENQVYTAEEKRALALINFEEKQQRENRIMSEFREMLTERLTKKHGARLVEDMESSAMQQQQQQQQADNMQQRVRVGIIGGGAAGVIAAKWLRDAGHSVVVFEKAAQVGGVWRYEDAVHTDASMYKSLRTNLPTSVMQLDGFPFPRGVRSFPSHRDVLAYIQDYAAHYKVTDVVRLQSTVLGVRKAPAPDARWTVSVSSPELGEYDERVDKVVVCSGHFAVPFSSSVAGLERFSGAVMHSHDYRTPDAFVDKRVLLIGFGPSGADISLELSNAGAAEVVVSHATPPEPASPASPFAALERRRVEFVDGSSMRAPDAIMFCTGYLYTAPSLLPAELTYPTVPLPDAATLGEDKRAELERAAAASQIIAPLYRQVFSVVEPDVAFIGLPFKNLPFLCFELQAKWVARVFAGAAPLPSTQRMLDAFLEEVRSLPFPLRKLHQLGAERQQQYFAELAALSGATVNPVVQEMFQDAGGLRASFPFHYRDAEYSQNETTGQWTRRLVIGDSKTSLANAQQALVRHFDCSCPL</sequence>
<dbReference type="Pfam" id="PF00743">
    <property type="entry name" value="FMO-like"/>
    <property type="match status" value="1"/>
</dbReference>
<dbReference type="InterPro" id="IPR009269">
    <property type="entry name" value="NKAP_C"/>
</dbReference>
<evidence type="ECO:0000256" key="5">
    <source>
        <dbReference type="ARBA" id="ARBA00022857"/>
    </source>
</evidence>
<gene>
    <name evidence="10" type="ORF">P43SY_003074</name>
</gene>
<dbReference type="EMBL" id="JAKCXM010000012">
    <property type="protein sequence ID" value="KAJ0408348.1"/>
    <property type="molecule type" value="Genomic_DNA"/>
</dbReference>
<evidence type="ECO:0000256" key="4">
    <source>
        <dbReference type="ARBA" id="ARBA00022827"/>
    </source>
</evidence>
<accession>A0AAD5MA61</accession>
<comment type="similarity">
    <text evidence="2">Belongs to the FMO family.</text>
</comment>
<comment type="cofactor">
    <cofactor evidence="1">
        <name>FAD</name>
        <dbReference type="ChEBI" id="CHEBI:57692"/>
    </cofactor>
</comment>
<dbReference type="SUPFAM" id="SSF51905">
    <property type="entry name" value="FAD/NAD(P)-binding domain"/>
    <property type="match status" value="2"/>
</dbReference>
<keyword evidence="3" id="KW-0285">Flavoprotein</keyword>
<evidence type="ECO:0000256" key="3">
    <source>
        <dbReference type="ARBA" id="ARBA00022630"/>
    </source>
</evidence>
<evidence type="ECO:0000256" key="2">
    <source>
        <dbReference type="ARBA" id="ARBA00009183"/>
    </source>
</evidence>
<keyword evidence="7" id="KW-0503">Monooxygenase</keyword>
<comment type="caution">
    <text evidence="10">The sequence shown here is derived from an EMBL/GenBank/DDBJ whole genome shotgun (WGS) entry which is preliminary data.</text>
</comment>
<keyword evidence="11" id="KW-1185">Reference proteome</keyword>
<feature type="compositionally biased region" description="Basic residues" evidence="8">
    <location>
        <begin position="262"/>
        <end position="274"/>
    </location>
</feature>
<dbReference type="FunFam" id="3.50.50.60:FF:000138">
    <property type="entry name" value="Flavin-containing monooxygenase"/>
    <property type="match status" value="1"/>
</dbReference>
<dbReference type="InterPro" id="IPR000960">
    <property type="entry name" value="Flavin_mOase"/>
</dbReference>
<feature type="compositionally biased region" description="Basic and acidic residues" evidence="8">
    <location>
        <begin position="310"/>
        <end position="321"/>
    </location>
</feature>
<feature type="region of interest" description="Disordered" evidence="8">
    <location>
        <begin position="297"/>
        <end position="496"/>
    </location>
</feature>
<evidence type="ECO:0000256" key="6">
    <source>
        <dbReference type="ARBA" id="ARBA00023002"/>
    </source>
</evidence>
<keyword evidence="4" id="KW-0274">FAD</keyword>
<evidence type="ECO:0000256" key="7">
    <source>
        <dbReference type="ARBA" id="ARBA00023033"/>
    </source>
</evidence>
<dbReference type="Pfam" id="PF06047">
    <property type="entry name" value="Nkap_C"/>
    <property type="match status" value="1"/>
</dbReference>
<protein>
    <recommendedName>
        <fullName evidence="9">NF-kappa-B-activating protein C-terminal domain-containing protein</fullName>
    </recommendedName>
</protein>
<feature type="region of interest" description="Disordered" evidence="8">
    <location>
        <begin position="126"/>
        <end position="152"/>
    </location>
</feature>
<keyword evidence="6" id="KW-0560">Oxidoreductase</keyword>
<feature type="domain" description="NF-kappa-B-activating protein C-terminal" evidence="9">
    <location>
        <begin position="505"/>
        <end position="603"/>
    </location>
</feature>
<dbReference type="AlphaFoldDB" id="A0AAD5MA61"/>
<feature type="compositionally biased region" description="Basic residues" evidence="8">
    <location>
        <begin position="364"/>
        <end position="419"/>
    </location>
</feature>
<evidence type="ECO:0000313" key="11">
    <source>
        <dbReference type="Proteomes" id="UP001209570"/>
    </source>
</evidence>
<dbReference type="Proteomes" id="UP001209570">
    <property type="component" value="Unassembled WGS sequence"/>
</dbReference>